<feature type="domain" description="Acyl-CoA thioesterase-like N-terminal HotDog" evidence="2">
    <location>
        <begin position="26"/>
        <end position="105"/>
    </location>
</feature>
<dbReference type="Pfam" id="PF13622">
    <property type="entry name" value="4HBT_3"/>
    <property type="match status" value="1"/>
</dbReference>
<evidence type="ECO:0000259" key="3">
    <source>
        <dbReference type="Pfam" id="PF20789"/>
    </source>
</evidence>
<dbReference type="InterPro" id="IPR042171">
    <property type="entry name" value="Acyl-CoA_hotdog"/>
</dbReference>
<dbReference type="Gene3D" id="2.40.160.210">
    <property type="entry name" value="Acyl-CoA thioesterase, double hotdog domain"/>
    <property type="match status" value="1"/>
</dbReference>
<evidence type="ECO:0000313" key="5">
    <source>
        <dbReference type="Proteomes" id="UP001063166"/>
    </source>
</evidence>
<comment type="caution">
    <text evidence="4">The sequence shown here is derived from an EMBL/GenBank/DDBJ whole genome shotgun (WGS) entry which is preliminary data.</text>
</comment>
<evidence type="ECO:0000256" key="1">
    <source>
        <dbReference type="SAM" id="MobiDB-lite"/>
    </source>
</evidence>
<organism evidence="4 5">
    <name type="scientific">Lyophyllum shimeji</name>
    <name type="common">Hon-shimeji</name>
    <name type="synonym">Tricholoma shimeji</name>
    <dbReference type="NCBI Taxonomy" id="47721"/>
    <lineage>
        <taxon>Eukaryota</taxon>
        <taxon>Fungi</taxon>
        <taxon>Dikarya</taxon>
        <taxon>Basidiomycota</taxon>
        <taxon>Agaricomycotina</taxon>
        <taxon>Agaricomycetes</taxon>
        <taxon>Agaricomycetidae</taxon>
        <taxon>Agaricales</taxon>
        <taxon>Tricholomatineae</taxon>
        <taxon>Lyophyllaceae</taxon>
        <taxon>Lyophyllum</taxon>
    </lineage>
</organism>
<dbReference type="InterPro" id="IPR049449">
    <property type="entry name" value="TesB_ACOT8-like_N"/>
</dbReference>
<feature type="compositionally biased region" description="Polar residues" evidence="1">
    <location>
        <begin position="11"/>
        <end position="20"/>
    </location>
</feature>
<dbReference type="Pfam" id="PF20789">
    <property type="entry name" value="4HBT_3C"/>
    <property type="match status" value="1"/>
</dbReference>
<sequence>MAPFHTAVNIKDNSSNGQHSHTGRIDPEWVVGAVPNGGYVLALLVQACVLHQAGTSHPDPIHVTAHYLRATAVSHFEIRVRNLRTGRGFTNLTADLYQQGVMIITTHQIFGVNASPPNYTNQTPGLTLAPPSSYARRIPLYTHPSTAVARPVRDVWGFQSYINIAPDPHILAKNAPDHPNRTHASTVGGDGLEWGAWFTFTDKDDKITNPALAFLVDIFTNLAGLLPPSERRGLGKSWFPTVVLSIEFKAPIPRSSSVHASRSVGLYSSGKFMNDGRHDAYVEVWTAPCNIGEGEEVAGWREKQVCLAIATQMAYIIPISVNLEKGRKNAAKL</sequence>
<dbReference type="OrthoDB" id="2532955at2759"/>
<keyword evidence="5" id="KW-1185">Reference proteome</keyword>
<dbReference type="PANTHER" id="PTHR38110:SF1">
    <property type="entry name" value="THIOESTERASE DOMAIN-CONTAINING PROTEIN"/>
    <property type="match status" value="1"/>
</dbReference>
<dbReference type="InterPro" id="IPR052389">
    <property type="entry name" value="Sec_Metab_Biosynth-Assoc"/>
</dbReference>
<gene>
    <name evidence="4" type="ORF">LshimejAT787_0504870</name>
</gene>
<proteinExistence type="predicted"/>
<dbReference type="AlphaFoldDB" id="A0A9P3UMS4"/>
<dbReference type="InterPro" id="IPR049450">
    <property type="entry name" value="ACOT8-like_C"/>
</dbReference>
<dbReference type="EMBL" id="BRPK01000005">
    <property type="protein sequence ID" value="GLB38622.1"/>
    <property type="molecule type" value="Genomic_DNA"/>
</dbReference>
<reference evidence="4" key="1">
    <citation type="submission" date="2022-07" db="EMBL/GenBank/DDBJ databases">
        <title>The genome of Lyophyllum shimeji provides insight into the initial evolution of ectomycorrhizal fungal genome.</title>
        <authorList>
            <person name="Kobayashi Y."/>
            <person name="Shibata T."/>
            <person name="Hirakawa H."/>
            <person name="Shigenobu S."/>
            <person name="Nishiyama T."/>
            <person name="Yamada A."/>
            <person name="Hasebe M."/>
            <person name="Kawaguchi M."/>
        </authorList>
    </citation>
    <scope>NUCLEOTIDE SEQUENCE</scope>
    <source>
        <strain evidence="4">AT787</strain>
    </source>
</reference>
<feature type="region of interest" description="Disordered" evidence="1">
    <location>
        <begin position="1"/>
        <end position="24"/>
    </location>
</feature>
<feature type="domain" description="Acyl-CoA thioesterase-like C-terminal" evidence="3">
    <location>
        <begin position="186"/>
        <end position="287"/>
    </location>
</feature>
<evidence type="ECO:0000313" key="4">
    <source>
        <dbReference type="EMBL" id="GLB38622.1"/>
    </source>
</evidence>
<protein>
    <submittedName>
        <fullName evidence="4">Thioesterase-like superfamily protein</fullName>
    </submittedName>
</protein>
<dbReference type="InterPro" id="IPR029069">
    <property type="entry name" value="HotDog_dom_sf"/>
</dbReference>
<evidence type="ECO:0000259" key="2">
    <source>
        <dbReference type="Pfam" id="PF13622"/>
    </source>
</evidence>
<dbReference type="SUPFAM" id="SSF54637">
    <property type="entry name" value="Thioesterase/thiol ester dehydrase-isomerase"/>
    <property type="match status" value="1"/>
</dbReference>
<accession>A0A9P3UMS4</accession>
<dbReference type="Proteomes" id="UP001063166">
    <property type="component" value="Unassembled WGS sequence"/>
</dbReference>
<dbReference type="PANTHER" id="PTHR38110">
    <property type="entry name" value="CHROMOSOME 23, WHOLE GENOME SHOTGUN SEQUENCE"/>
    <property type="match status" value="1"/>
</dbReference>
<name>A0A9P3UMS4_LYOSH</name>